<sequence length="449" mass="49845">MFFTELATFGEAPAVWVGQKCLTYQQLNLQVEQFCQQLPATRSLIFLKASNNLTSLIAYLAALKAGHAQMLLSADIHPHYLHQLCEAYQPNLLVSDGLPQVVNLQPPAMATDLALLLSTSGSTGSPKQVALSYTNLQANAESICAYLPIKPTDLTITTLPFFYSYGLSVINSHILAGAGIVLNEHGLVTREFWDTFRHHQVTSFAGVPHSYEMLLRLRFTNMDLPSLRYFTQAGGRLSVDRVQLLADWAKEQGKQFYTMYGQTEATARMAFNATPAQKPAAIGRTIPGGEFKLLDHQGMLITAPELEGELHYRGDNVMLGYTESVKDLRQFLPAKWLATGDLACKDKDGDFFIKGRLKRIIKPFGQRLNLDEVEGLLKSIGLEANVVGNDNALQVAYKNNNSDMDLRLWLSKHLGLHPSAITLLETNVLPALPNGKPDYPTIQRLFEHD</sequence>
<dbReference type="PANTHER" id="PTHR43767:SF1">
    <property type="entry name" value="NONRIBOSOMAL PEPTIDE SYNTHASE PES1 (EUROFUNG)-RELATED"/>
    <property type="match status" value="1"/>
</dbReference>
<dbReference type="SUPFAM" id="SSF56801">
    <property type="entry name" value="Acetyl-CoA synthetase-like"/>
    <property type="match status" value="1"/>
</dbReference>
<dbReference type="InterPro" id="IPR000873">
    <property type="entry name" value="AMP-dep_synth/lig_dom"/>
</dbReference>
<evidence type="ECO:0000313" key="3">
    <source>
        <dbReference type="Proteomes" id="UP001501757"/>
    </source>
</evidence>
<dbReference type="InterPro" id="IPR042099">
    <property type="entry name" value="ANL_N_sf"/>
</dbReference>
<name>A0ABP3HFX4_9ALTE</name>
<dbReference type="RefSeq" id="WP_343846524.1">
    <property type="nucleotide sequence ID" value="NZ_BAAAEI010000021.1"/>
</dbReference>
<protein>
    <recommendedName>
        <fullName evidence="1">AMP-dependent synthetase/ligase domain-containing protein</fullName>
    </recommendedName>
</protein>
<gene>
    <name evidence="2" type="ORF">GCM10009092_34030</name>
</gene>
<dbReference type="InterPro" id="IPR050237">
    <property type="entry name" value="ATP-dep_AMP-bd_enzyme"/>
</dbReference>
<organism evidence="2 3">
    <name type="scientific">Bowmanella denitrificans</name>
    <dbReference type="NCBI Taxonomy" id="366582"/>
    <lineage>
        <taxon>Bacteria</taxon>
        <taxon>Pseudomonadati</taxon>
        <taxon>Pseudomonadota</taxon>
        <taxon>Gammaproteobacteria</taxon>
        <taxon>Alteromonadales</taxon>
        <taxon>Alteromonadaceae</taxon>
        <taxon>Bowmanella</taxon>
    </lineage>
</organism>
<keyword evidence="3" id="KW-1185">Reference proteome</keyword>
<comment type="caution">
    <text evidence="2">The sequence shown here is derived from an EMBL/GenBank/DDBJ whole genome shotgun (WGS) entry which is preliminary data.</text>
</comment>
<dbReference type="Gene3D" id="3.40.50.12780">
    <property type="entry name" value="N-terminal domain of ligase-like"/>
    <property type="match status" value="1"/>
</dbReference>
<dbReference type="Pfam" id="PF00501">
    <property type="entry name" value="AMP-binding"/>
    <property type="match status" value="1"/>
</dbReference>
<feature type="domain" description="AMP-dependent synthetase/ligase" evidence="1">
    <location>
        <begin position="106"/>
        <end position="321"/>
    </location>
</feature>
<dbReference type="EMBL" id="BAAAEI010000021">
    <property type="protein sequence ID" value="GAA0366872.1"/>
    <property type="molecule type" value="Genomic_DNA"/>
</dbReference>
<evidence type="ECO:0000313" key="2">
    <source>
        <dbReference type="EMBL" id="GAA0366872.1"/>
    </source>
</evidence>
<dbReference type="PANTHER" id="PTHR43767">
    <property type="entry name" value="LONG-CHAIN-FATTY-ACID--COA LIGASE"/>
    <property type="match status" value="1"/>
</dbReference>
<reference evidence="3" key="1">
    <citation type="journal article" date="2019" name="Int. J. Syst. Evol. Microbiol.">
        <title>The Global Catalogue of Microorganisms (GCM) 10K type strain sequencing project: providing services to taxonomists for standard genome sequencing and annotation.</title>
        <authorList>
            <consortium name="The Broad Institute Genomics Platform"/>
            <consortium name="The Broad Institute Genome Sequencing Center for Infectious Disease"/>
            <person name="Wu L."/>
            <person name="Ma J."/>
        </authorList>
    </citation>
    <scope>NUCLEOTIDE SEQUENCE [LARGE SCALE GENOMIC DNA]</scope>
    <source>
        <strain evidence="3">JCM 13378</strain>
    </source>
</reference>
<proteinExistence type="predicted"/>
<accession>A0ABP3HFX4</accession>
<evidence type="ECO:0000259" key="1">
    <source>
        <dbReference type="Pfam" id="PF00501"/>
    </source>
</evidence>
<dbReference type="Proteomes" id="UP001501757">
    <property type="component" value="Unassembled WGS sequence"/>
</dbReference>